<dbReference type="PANTHER" id="PTHR22929:SF0">
    <property type="entry name" value="TRANSCRIPTION FACTOR TFIIIB COMPONENT B'' HOMOLOG"/>
    <property type="match status" value="1"/>
</dbReference>
<feature type="region of interest" description="Disordered" evidence="2">
    <location>
        <begin position="970"/>
        <end position="1036"/>
    </location>
</feature>
<feature type="compositionally biased region" description="Polar residues" evidence="2">
    <location>
        <begin position="538"/>
        <end position="559"/>
    </location>
</feature>
<gene>
    <name evidence="4" type="primary">Bdp1</name>
    <name evidence="4" type="ORF">PHOROB_LOCUS5432</name>
</gene>
<feature type="region of interest" description="Disordered" evidence="2">
    <location>
        <begin position="794"/>
        <end position="892"/>
    </location>
</feature>
<name>A0AAU9Z4H4_PHORO</name>
<dbReference type="GO" id="GO:0001156">
    <property type="term" value="F:TFIIIC-class transcription factor complex binding"/>
    <property type="evidence" value="ECO:0007669"/>
    <property type="project" value="TreeGrafter"/>
</dbReference>
<dbReference type="InterPro" id="IPR039467">
    <property type="entry name" value="TFIIIB_B''_Myb"/>
</dbReference>
<feature type="compositionally biased region" description="Basic and acidic residues" evidence="2">
    <location>
        <begin position="1623"/>
        <end position="1637"/>
    </location>
</feature>
<feature type="region of interest" description="Disordered" evidence="2">
    <location>
        <begin position="2393"/>
        <end position="2482"/>
    </location>
</feature>
<evidence type="ECO:0000256" key="1">
    <source>
        <dbReference type="SAM" id="Coils"/>
    </source>
</evidence>
<feature type="region of interest" description="Disordered" evidence="2">
    <location>
        <begin position="2085"/>
        <end position="2110"/>
    </location>
</feature>
<dbReference type="InterPro" id="IPR009057">
    <property type="entry name" value="Homeodomain-like_sf"/>
</dbReference>
<feature type="compositionally biased region" description="Basic and acidic residues" evidence="2">
    <location>
        <begin position="1153"/>
        <end position="1173"/>
    </location>
</feature>
<feature type="region of interest" description="Disordered" evidence="2">
    <location>
        <begin position="1623"/>
        <end position="1759"/>
    </location>
</feature>
<feature type="compositionally biased region" description="Basic and acidic residues" evidence="2">
    <location>
        <begin position="994"/>
        <end position="1036"/>
    </location>
</feature>
<feature type="compositionally biased region" description="Polar residues" evidence="2">
    <location>
        <begin position="2313"/>
        <end position="2323"/>
    </location>
</feature>
<feature type="compositionally biased region" description="Basic and acidic residues" evidence="2">
    <location>
        <begin position="583"/>
        <end position="605"/>
    </location>
</feature>
<feature type="compositionally biased region" description="Low complexity" evidence="2">
    <location>
        <begin position="1223"/>
        <end position="1232"/>
    </location>
</feature>
<organism evidence="4 5">
    <name type="scientific">Phodopus roborovskii</name>
    <name type="common">Roborovski's desert hamster</name>
    <name type="synonym">Cricetulus roborovskii</name>
    <dbReference type="NCBI Taxonomy" id="109678"/>
    <lineage>
        <taxon>Eukaryota</taxon>
        <taxon>Metazoa</taxon>
        <taxon>Chordata</taxon>
        <taxon>Craniata</taxon>
        <taxon>Vertebrata</taxon>
        <taxon>Euteleostomi</taxon>
        <taxon>Mammalia</taxon>
        <taxon>Eutheria</taxon>
        <taxon>Euarchontoglires</taxon>
        <taxon>Glires</taxon>
        <taxon>Rodentia</taxon>
        <taxon>Myomorpha</taxon>
        <taxon>Muroidea</taxon>
        <taxon>Cricetidae</taxon>
        <taxon>Cricetinae</taxon>
        <taxon>Phodopus</taxon>
    </lineage>
</organism>
<feature type="region of interest" description="Disordered" evidence="2">
    <location>
        <begin position="1112"/>
        <end position="1241"/>
    </location>
</feature>
<feature type="coiled-coil region" evidence="1">
    <location>
        <begin position="144"/>
        <end position="175"/>
    </location>
</feature>
<keyword evidence="1" id="KW-0175">Coiled coil</keyword>
<feature type="region of interest" description="Disordered" evidence="2">
    <location>
        <begin position="1449"/>
        <end position="1482"/>
    </location>
</feature>
<feature type="compositionally biased region" description="Basic and acidic residues" evidence="2">
    <location>
        <begin position="1462"/>
        <end position="1482"/>
    </location>
</feature>
<sequence>MFRRARLSVKPNVRPGGGARGSAAPNPPRGPEAPRPPEPATEPAPKPAEPTDVAAVDSGAAEPQEEAPGSSDAKTGDENNEEPSRSSSSGSQRRTRLSSTCSLVNPAVSGPPQCHPLSTANHDAPQPNLTPAKERQPCSDRYRIYKARKLREMLKEELRKEKKQWKNKFATNESQRPPDRSKMTMRDFIYYLPDNNPMTSSVEQEKKTEKSLAAPLTRDRQDDQSTPDAGDNGDVEEEADDGPLLVPRVKVAEDGSIILDEESLTVEVLRTKGPCVVEENDPIFERGSTTTYSSFRKNYYSKPWSNKETDMFFLAISMVGTDFSMIGQLFPHRARIEIKNKFKREEKTNGWRIDKAFQEKRPFDFDFFAHLLQKVLAEEEKRKQKSTKCQSSKEKASKPRKNVKAKKVASEEVNDDPDESVNSNISDPERSQKGAQTFAEEEPPTSSGQDLEQAMLEQDQNQERRRSQDEADKQETTNPVGNVHVELSPPEAETRKNTCPSDESEGESSKEQIPSFPQNTDDIEGLASNEKMEMRTDSAPSTCNEQNIMPLASESSESSGADLPVSEVVSAASCEVNNVGRICTEERNVDLKNKPSETEQAETVKPKSRSRLQRPKPNLSRAAGKKPVVSQDKQGETNKNSPPETSSEKNPMEKERMDVSQSLGTENAEREALGTEAVPALSGKSCISEDGQPKVLRPTRLMRGRMQRPRPNIRKAAERKDIPILREEIGAHVEKNEDESGADREKNESRVVIPQQVENESLKNLQCEDVISQPEKKGSFENVQSDEPKFLDECPSIQEGNKANKLKQAPVLRTRFQKPKPKPNVGRRRIASREGVPEEIPVSGEITAALEETTRPDTSPWEKIPNVTIGGLTVTPSTKELESDSKDTRRNDISSNMKMSEMTDVTMEMEIGLETIGRDISSGEMGAEMIDIPMETETGLNEISPMEKVPELIDTTEEIYTNLEETGRREIFPQGNGPKEVTPISETETGLPETGKELPTGDKTADMIDGTEKGEAHSEETERQEIPAPVKEAEGARTMGEVETHLKESGGESPHRGHTEAAPAELLLTEMDMCSGACREEAGMEPSAVEDKEPDLKPPGHRHISVMAPEAGAGEMPSSEGETSQGLKQTGESSVSWERGSGEIVVGEEMVADLEKAERVDVSPRGREPEGHTSKPPTADVIQSSSGNRGPRPSLDRKNISNKTSVIPTFVEEKENADKEVSSHLSHVESSLQNSGHHEIDPGIRLPDVLGQFSDTNLSKSLPQEQKPLEVKPAPFLRSRFKKPKPNLSRAAIKRTTPEAEPCVPGKRPEADKMVTTMLQQDIGQADSPSSQHVPSLMTSRENDNSGPQEEAVILPCIQTETDSLPPNLCEPREDSQLTQNQEAVILPCIQTETDSLLPKLCEPREDSQLTQNQENGLVVPIGTPKMNVVTQEAKQSVQITLPVRGRLQRPRPNVQKARQRQVVDRGEAEDMAKSDGSELSRAEAKTSLGLVNSHIESEVKVVSCGISEYRVNESHSHVVPEENLNINKTSILDEQISHEGNSHVPSPAQLLRRRLQRAKPNIGGAHHKKEHPCVEKDTTEQSTAPEPGDRVLPKGDVDIQLSLKVREKTEILTSLEVSERKDCIDPEESGSDRNDAQLKAAPAGAAREAAVEDHPTSSLGLEEQGLSKQISRPQLLKESYYSKSAPHRRTTLSSASECEIDHSGKRAHRKMKPNVTKGRGSKRIRGKTAKKEPRASKSMLVTLRASQKEDEDDAEDFDSDYEEEPCHLAPEELNKAPVFVPVGLRSPEPVSAQIEETMEELEITMDVADIGCVTVVEHQLSNMDATTQDVQPEKDLHSSFEMVVSEQTQEEPGPSDGSTEAAITLLTMGDIVLQSEIITDQGDVGVCVFPDVHSKDKSHVPFSPDIVNHKIVPEYQEVSSPVISASPASFEENKTVLKEPSPREEADVMGEVMESRVPPRNTASTVTKHLRMENPFILTEPNSEQILGICGLDGHQEVASVCVTKGTEGEIQRETEENVSKAEELEDKSLEPGETKELHQLSCVHGAEGTIVSQETILRARSEGQEANLQEVQMPGAAVASSEIGPHTLDSGQGLGESPAEEPLRENSKDSSMLMLQVPEIVPSNIPEVQQENMISPQDVTVNLFTNLQQDGEDEQAFILTLVEIPTDATEGFTDASMQLMPSSLLPAPILVKSGNTVERGDLSGSLQATSVVQDALCLSSGSSDSEKLPAKVDPMSRKRFHCSPDENILVPPAKKSSVTPGIDCQECASEVCPKELNVFEKTEESCMGQCILPISESTHTTPKPQKEHNEPTFQNAGTRSPNEIKDPCVEKTMTQLPQDEMVSDKEEKTDPVSSSEQKDSMMSSSSKPPLIRPGRRPLGFLSLICPKNSLDSDEVTQTHSKKRLKPHIPISRRNLKKSNLVNANQKKNESSDPLPSPSVVTDTQSDNTGSSATQVSSDQPPIKEKCKNGPKRASEEEATTVSEFVLDDIFIEVDETE</sequence>
<feature type="compositionally biased region" description="Acidic residues" evidence="2">
    <location>
        <begin position="1750"/>
        <end position="1759"/>
    </location>
</feature>
<comment type="caution">
    <text evidence="4">The sequence shown here is derived from an EMBL/GenBank/DDBJ whole genome shotgun (WGS) entry which is preliminary data.</text>
</comment>
<evidence type="ECO:0000259" key="3">
    <source>
        <dbReference type="SMART" id="SM00717"/>
    </source>
</evidence>
<feature type="compositionally biased region" description="Polar residues" evidence="2">
    <location>
        <begin position="1120"/>
        <end position="1136"/>
    </location>
</feature>
<feature type="compositionally biased region" description="Basic and acidic residues" evidence="2">
    <location>
        <begin position="461"/>
        <end position="475"/>
    </location>
</feature>
<feature type="region of interest" description="Disordered" evidence="2">
    <location>
        <begin position="2299"/>
        <end position="2377"/>
    </location>
</feature>
<feature type="region of interest" description="Disordered" evidence="2">
    <location>
        <begin position="1563"/>
        <end position="1595"/>
    </location>
</feature>
<feature type="compositionally biased region" description="Basic and acidic residues" evidence="2">
    <location>
        <begin position="1211"/>
        <end position="1222"/>
    </location>
</feature>
<feature type="compositionally biased region" description="Basic residues" evidence="2">
    <location>
        <begin position="398"/>
        <end position="407"/>
    </location>
</feature>
<dbReference type="SUPFAM" id="SSF46689">
    <property type="entry name" value="Homeodomain-like"/>
    <property type="match status" value="1"/>
</dbReference>
<dbReference type="InterPro" id="IPR001005">
    <property type="entry name" value="SANT/Myb"/>
</dbReference>
<feature type="compositionally biased region" description="Acidic residues" evidence="2">
    <location>
        <begin position="231"/>
        <end position="241"/>
    </location>
</feature>
<proteinExistence type="predicted"/>
<protein>
    <submittedName>
        <fullName evidence="4">Bdp1 protein</fullName>
    </submittedName>
</protein>
<feature type="region of interest" description="Disordered" evidence="2">
    <location>
        <begin position="1"/>
        <end position="140"/>
    </location>
</feature>
<feature type="compositionally biased region" description="Low complexity" evidence="2">
    <location>
        <begin position="565"/>
        <end position="576"/>
    </location>
</feature>
<feature type="region of interest" description="Disordered" evidence="2">
    <location>
        <begin position="1258"/>
        <end position="1288"/>
    </location>
</feature>
<reference evidence="4" key="1">
    <citation type="submission" date="2022-06" db="EMBL/GenBank/DDBJ databases">
        <authorList>
            <person name="Andreotti S."/>
            <person name="Wyler E."/>
        </authorList>
    </citation>
    <scope>NUCLEOTIDE SEQUENCE</scope>
</reference>
<dbReference type="GO" id="GO:0000126">
    <property type="term" value="C:transcription factor TFIIIB complex"/>
    <property type="evidence" value="ECO:0007669"/>
    <property type="project" value="TreeGrafter"/>
</dbReference>
<feature type="region of interest" description="Disordered" evidence="2">
    <location>
        <begin position="2013"/>
        <end position="2035"/>
    </location>
</feature>
<feature type="compositionally biased region" description="Basic and acidic residues" evidence="2">
    <location>
        <begin position="646"/>
        <end position="658"/>
    </location>
</feature>
<feature type="compositionally biased region" description="Pro residues" evidence="2">
    <location>
        <begin position="25"/>
        <end position="48"/>
    </location>
</feature>
<evidence type="ECO:0000313" key="5">
    <source>
        <dbReference type="Proteomes" id="UP001152836"/>
    </source>
</evidence>
<feature type="region of interest" description="Disordered" evidence="2">
    <location>
        <begin position="192"/>
        <end position="244"/>
    </location>
</feature>
<dbReference type="Pfam" id="PF15963">
    <property type="entry name" value="Myb_DNA-bind_7"/>
    <property type="match status" value="1"/>
</dbReference>
<dbReference type="Proteomes" id="UP001152836">
    <property type="component" value="Unassembled WGS sequence"/>
</dbReference>
<keyword evidence="5" id="KW-1185">Reference proteome</keyword>
<feature type="domain" description="Myb-like" evidence="3">
    <location>
        <begin position="300"/>
        <end position="348"/>
    </location>
</feature>
<feature type="compositionally biased region" description="Basic residues" evidence="2">
    <location>
        <begin position="815"/>
        <end position="830"/>
    </location>
</feature>
<feature type="compositionally biased region" description="Basic and acidic residues" evidence="2">
    <location>
        <begin position="715"/>
        <end position="735"/>
    </location>
</feature>
<feature type="compositionally biased region" description="Low complexity" evidence="2">
    <location>
        <begin position="2362"/>
        <end position="2371"/>
    </location>
</feature>
<dbReference type="GO" id="GO:0070898">
    <property type="term" value="P:RNA polymerase III preinitiation complex assembly"/>
    <property type="evidence" value="ECO:0007669"/>
    <property type="project" value="TreeGrafter"/>
</dbReference>
<feature type="compositionally biased region" description="Basic and acidic residues" evidence="2">
    <location>
        <begin position="2463"/>
        <end position="2477"/>
    </location>
</feature>
<dbReference type="SMART" id="SM00717">
    <property type="entry name" value="SANT"/>
    <property type="match status" value="1"/>
</dbReference>
<feature type="compositionally biased region" description="Polar residues" evidence="2">
    <location>
        <begin position="2440"/>
        <end position="2461"/>
    </location>
</feature>
<feature type="compositionally biased region" description="Polar residues" evidence="2">
    <location>
        <begin position="511"/>
        <end position="520"/>
    </location>
</feature>
<feature type="compositionally biased region" description="Basic residues" evidence="2">
    <location>
        <begin position="700"/>
        <end position="713"/>
    </location>
</feature>
<dbReference type="PANTHER" id="PTHR22929">
    <property type="entry name" value="RNA POLYMERASE III TRANSCRIPTION INITIATION FACTOR B"/>
    <property type="match status" value="1"/>
</dbReference>
<accession>A0AAU9Z4H4</accession>
<evidence type="ECO:0000256" key="2">
    <source>
        <dbReference type="SAM" id="MobiDB-lite"/>
    </source>
</evidence>
<evidence type="ECO:0000313" key="4">
    <source>
        <dbReference type="EMBL" id="CAH6787579.1"/>
    </source>
</evidence>
<feature type="region of interest" description="Disordered" evidence="2">
    <location>
        <begin position="379"/>
        <end position="757"/>
    </location>
</feature>
<feature type="compositionally biased region" description="Basic residues" evidence="2">
    <location>
        <begin position="1720"/>
        <end position="1729"/>
    </location>
</feature>
<feature type="region of interest" description="Disordered" evidence="2">
    <location>
        <begin position="1325"/>
        <end position="1348"/>
    </location>
</feature>
<feature type="compositionally biased region" description="Basic and acidic residues" evidence="2">
    <location>
        <begin position="879"/>
        <end position="892"/>
    </location>
</feature>
<dbReference type="EMBL" id="CALSGD010001397">
    <property type="protein sequence ID" value="CAH6787579.1"/>
    <property type="molecule type" value="Genomic_DNA"/>
</dbReference>